<evidence type="ECO:0000256" key="5">
    <source>
        <dbReference type="ARBA" id="ARBA00023239"/>
    </source>
</evidence>
<dbReference type="OrthoDB" id="9815233at2"/>
<evidence type="ECO:0000256" key="3">
    <source>
        <dbReference type="ARBA" id="ARBA00022793"/>
    </source>
</evidence>
<keyword evidence="4" id="KW-0663">Pyridoxal phosphate</keyword>
<dbReference type="Proteomes" id="UP000030147">
    <property type="component" value="Unassembled WGS sequence"/>
</dbReference>
<dbReference type="Pfam" id="PF03711">
    <property type="entry name" value="OKR_DC_1_C"/>
    <property type="match status" value="1"/>
</dbReference>
<keyword evidence="9" id="KW-1185">Reference proteome</keyword>
<proteinExistence type="inferred from homology"/>
<keyword evidence="5" id="KW-0456">Lyase</keyword>
<dbReference type="Gene3D" id="3.90.100.10">
    <property type="entry name" value="Orn/Lys/Arg decarboxylase, C-terminal domain"/>
    <property type="match status" value="1"/>
</dbReference>
<dbReference type="STRING" id="1385514.N782_18325"/>
<dbReference type="SUPFAM" id="SSF55904">
    <property type="entry name" value="Ornithine decarboxylase C-terminal domain"/>
    <property type="match status" value="1"/>
</dbReference>
<dbReference type="SUPFAM" id="SSF53383">
    <property type="entry name" value="PLP-dependent transferases"/>
    <property type="match status" value="1"/>
</dbReference>
<dbReference type="PANTHER" id="PTHR43277:SF3">
    <property type="entry name" value="DECARBOXYLASE, PUTATIVE-RELATED"/>
    <property type="match status" value="1"/>
</dbReference>
<organism evidence="8 9">
    <name type="scientific">Pontibacillus yanchengensis Y32</name>
    <dbReference type="NCBI Taxonomy" id="1385514"/>
    <lineage>
        <taxon>Bacteria</taxon>
        <taxon>Bacillati</taxon>
        <taxon>Bacillota</taxon>
        <taxon>Bacilli</taxon>
        <taxon>Bacillales</taxon>
        <taxon>Bacillaceae</taxon>
        <taxon>Pontibacillus</taxon>
    </lineage>
</organism>
<dbReference type="GO" id="GO:0016831">
    <property type="term" value="F:carboxy-lyase activity"/>
    <property type="evidence" value="ECO:0007669"/>
    <property type="project" value="UniProtKB-KW"/>
</dbReference>
<dbReference type="PANTHER" id="PTHR43277">
    <property type="entry name" value="ARGININE DECARBOXYLASE"/>
    <property type="match status" value="1"/>
</dbReference>
<comment type="caution">
    <text evidence="8">The sequence shown here is derived from an EMBL/GenBank/DDBJ whole genome shotgun (WGS) entry which is preliminary data.</text>
</comment>
<dbReference type="InterPro" id="IPR015424">
    <property type="entry name" value="PyrdxlP-dep_Trfase"/>
</dbReference>
<comment type="similarity">
    <text evidence="2">Belongs to the Orn/Lys/Arg decarboxylase class-I family.</text>
</comment>
<evidence type="ECO:0000256" key="1">
    <source>
        <dbReference type="ARBA" id="ARBA00001933"/>
    </source>
</evidence>
<dbReference type="Gene3D" id="3.40.640.10">
    <property type="entry name" value="Type I PLP-dependent aspartate aminotransferase-like (Major domain)"/>
    <property type="match status" value="1"/>
</dbReference>
<keyword evidence="3" id="KW-0210">Decarboxylase</keyword>
<comment type="cofactor">
    <cofactor evidence="1">
        <name>pyridoxal 5'-phosphate</name>
        <dbReference type="ChEBI" id="CHEBI:597326"/>
    </cofactor>
</comment>
<evidence type="ECO:0000256" key="4">
    <source>
        <dbReference type="ARBA" id="ARBA00022898"/>
    </source>
</evidence>
<evidence type="ECO:0000313" key="8">
    <source>
        <dbReference type="EMBL" id="KGP71519.1"/>
    </source>
</evidence>
<dbReference type="InterPro" id="IPR015421">
    <property type="entry name" value="PyrdxlP-dep_Trfase_major"/>
</dbReference>
<evidence type="ECO:0000256" key="2">
    <source>
        <dbReference type="ARBA" id="ARBA00010671"/>
    </source>
</evidence>
<dbReference type="InterPro" id="IPR000310">
    <property type="entry name" value="Orn/Lys/Arg_deCO2ase_major_dom"/>
</dbReference>
<sequence>MDQTRTPLFDAMISHYNQSPVSFHVPGHKNGNVFPKRGYDFYKSILSIDYTEITGLDDLHEPEGCIADAQALAAAWFGVRKTYFLIGGSTVGNLAMILATHKQGCPVIVQRNCHKSVMHGLELAGAKPVFVAPIYDKEHERMGNVSVDGMLQAIDDYPDASGVVLTYPDYFGRTYDLEAIINKAHESGIPVLVDEAHGVHFSLGGSLPSSAVQLGADVVVQSAHKMAPAMTMGAYLHIGSSRVHHDELSHYLHMLQSSSPSYPIMASLDLARYYLGNIDTKAIERTVSDIEELRKALADYAIWEVLPIEEQLDDPFKLSLRITYPYSSTDIASHLENQGVYPELVTENQLLFVFGLSLQENQGSILSRFQQAAQNVVTSDQVCHATIERETLYRPLVAQSPYSFIELKEMDKQYVTWQDAEGKIAAHAVIPYPPGIPLIMKGERILPEHMKVLKEMLNQNRHVQTNEVSIEKGIHVYIEETE</sequence>
<dbReference type="RefSeq" id="WP_036822641.1">
    <property type="nucleotide sequence ID" value="NZ_AVBF01000059.1"/>
</dbReference>
<gene>
    <name evidence="8" type="ORF">N782_18325</name>
</gene>
<feature type="domain" description="Orn/Lys/Arg decarboxylases family 1 pyridoxal-P attachment site" evidence="6">
    <location>
        <begin position="6"/>
        <end position="307"/>
    </location>
</feature>
<reference evidence="8 9" key="1">
    <citation type="journal article" date="2015" name="Stand. Genomic Sci.">
        <title>High quality draft genome sequence of the moderately halophilic bacterium Pontibacillus yanchengensis Y32(T) and comparison among Pontibacillus genomes.</title>
        <authorList>
            <person name="Huang J."/>
            <person name="Qiao Z.X."/>
            <person name="Tang J.W."/>
            <person name="Wang G."/>
        </authorList>
    </citation>
    <scope>NUCLEOTIDE SEQUENCE [LARGE SCALE GENOMIC DNA]</scope>
    <source>
        <strain evidence="8 9">Y32</strain>
    </source>
</reference>
<dbReference type="InterPro" id="IPR008286">
    <property type="entry name" value="Prn/Lys/Arg_de-COase_C"/>
</dbReference>
<dbReference type="InterPro" id="IPR036633">
    <property type="entry name" value="Prn/Lys/Arg_de-COase_C_sf"/>
</dbReference>
<name>A0A0A2T7L2_9BACI</name>
<dbReference type="eggNOG" id="COG1982">
    <property type="taxonomic scope" value="Bacteria"/>
</dbReference>
<evidence type="ECO:0000259" key="6">
    <source>
        <dbReference type="Pfam" id="PF01276"/>
    </source>
</evidence>
<dbReference type="InterPro" id="IPR052357">
    <property type="entry name" value="Orn_Lys_Arg_decarboxylase-I"/>
</dbReference>
<dbReference type="EMBL" id="AVBF01000059">
    <property type="protein sequence ID" value="KGP71519.1"/>
    <property type="molecule type" value="Genomic_DNA"/>
</dbReference>
<protein>
    <submittedName>
        <fullName evidence="8">Lysine decarboxylase</fullName>
    </submittedName>
</protein>
<feature type="domain" description="Orn/Lys/Arg decarboxylase C-terminal" evidence="7">
    <location>
        <begin position="404"/>
        <end position="454"/>
    </location>
</feature>
<accession>A0A0A2T7L2</accession>
<dbReference type="Pfam" id="PF01276">
    <property type="entry name" value="OKR_DC_1"/>
    <property type="match status" value="1"/>
</dbReference>
<evidence type="ECO:0000259" key="7">
    <source>
        <dbReference type="Pfam" id="PF03711"/>
    </source>
</evidence>
<evidence type="ECO:0000313" key="9">
    <source>
        <dbReference type="Proteomes" id="UP000030147"/>
    </source>
</evidence>
<dbReference type="AlphaFoldDB" id="A0A0A2T7L2"/>